<organism evidence="2 3">
    <name type="scientific">Thalictrum thalictroides</name>
    <name type="common">Rue-anemone</name>
    <name type="synonym">Anemone thalictroides</name>
    <dbReference type="NCBI Taxonomy" id="46969"/>
    <lineage>
        <taxon>Eukaryota</taxon>
        <taxon>Viridiplantae</taxon>
        <taxon>Streptophyta</taxon>
        <taxon>Embryophyta</taxon>
        <taxon>Tracheophyta</taxon>
        <taxon>Spermatophyta</taxon>
        <taxon>Magnoliopsida</taxon>
        <taxon>Ranunculales</taxon>
        <taxon>Ranunculaceae</taxon>
        <taxon>Thalictroideae</taxon>
        <taxon>Thalictrum</taxon>
    </lineage>
</organism>
<proteinExistence type="predicted"/>
<feature type="compositionally biased region" description="Polar residues" evidence="1">
    <location>
        <begin position="75"/>
        <end position="104"/>
    </location>
</feature>
<evidence type="ECO:0000256" key="1">
    <source>
        <dbReference type="SAM" id="MobiDB-lite"/>
    </source>
</evidence>
<comment type="caution">
    <text evidence="2">The sequence shown here is derived from an EMBL/GenBank/DDBJ whole genome shotgun (WGS) entry which is preliminary data.</text>
</comment>
<feature type="region of interest" description="Disordered" evidence="1">
    <location>
        <begin position="71"/>
        <end position="106"/>
    </location>
</feature>
<evidence type="ECO:0000313" key="3">
    <source>
        <dbReference type="Proteomes" id="UP000554482"/>
    </source>
</evidence>
<dbReference type="AlphaFoldDB" id="A0A7J6XA45"/>
<gene>
    <name evidence="2" type="ORF">FRX31_004556</name>
</gene>
<accession>A0A7J6XA45</accession>
<keyword evidence="3" id="KW-1185">Reference proteome</keyword>
<dbReference type="EMBL" id="JABWDY010003557">
    <property type="protein sequence ID" value="KAF5205857.1"/>
    <property type="molecule type" value="Genomic_DNA"/>
</dbReference>
<dbReference type="Proteomes" id="UP000554482">
    <property type="component" value="Unassembled WGS sequence"/>
</dbReference>
<name>A0A7J6XA45_THATH</name>
<evidence type="ECO:0000313" key="2">
    <source>
        <dbReference type="EMBL" id="KAF5205857.1"/>
    </source>
</evidence>
<reference evidence="2 3" key="1">
    <citation type="submission" date="2020-06" db="EMBL/GenBank/DDBJ databases">
        <title>Transcriptomic and genomic resources for Thalictrum thalictroides and T. hernandezii: Facilitating candidate gene discovery in an emerging model plant lineage.</title>
        <authorList>
            <person name="Arias T."/>
            <person name="Riano-Pachon D.M."/>
            <person name="Di Stilio V.S."/>
        </authorList>
    </citation>
    <scope>NUCLEOTIDE SEQUENCE [LARGE SCALE GENOMIC DNA]</scope>
    <source>
        <strain evidence="3">cv. WT478/WT964</strain>
        <tissue evidence="2">Leaves</tissue>
    </source>
</reference>
<sequence length="126" mass="14593">MSKEGIFMWSDEFDCGGFYPKMSKEEGFFIWSDEFDYGVSISCTEAIFGIYKPRCAQKSWKLDFPVAQRHEKSSSRASGTIKNLTNFNHKTADPNQRSNHTRANWKSDGHVTHPLILSRRVFQFCI</sequence>
<protein>
    <submittedName>
        <fullName evidence="2">Uncharacterized protein</fullName>
    </submittedName>
</protein>